<gene>
    <name evidence="1" type="ORF">DY000_02039504</name>
</gene>
<organism evidence="1 2">
    <name type="scientific">Brassica cretica</name>
    <name type="common">Mustard</name>
    <dbReference type="NCBI Taxonomy" id="69181"/>
    <lineage>
        <taxon>Eukaryota</taxon>
        <taxon>Viridiplantae</taxon>
        <taxon>Streptophyta</taxon>
        <taxon>Embryophyta</taxon>
        <taxon>Tracheophyta</taxon>
        <taxon>Spermatophyta</taxon>
        <taxon>Magnoliopsida</taxon>
        <taxon>eudicotyledons</taxon>
        <taxon>Gunneridae</taxon>
        <taxon>Pentapetalae</taxon>
        <taxon>rosids</taxon>
        <taxon>malvids</taxon>
        <taxon>Brassicales</taxon>
        <taxon>Brassicaceae</taxon>
        <taxon>Brassiceae</taxon>
        <taxon>Brassica</taxon>
    </lineage>
</organism>
<dbReference type="Proteomes" id="UP000266723">
    <property type="component" value="Unassembled WGS sequence"/>
</dbReference>
<protein>
    <submittedName>
        <fullName evidence="1">Uncharacterized protein</fullName>
    </submittedName>
</protein>
<evidence type="ECO:0000313" key="1">
    <source>
        <dbReference type="EMBL" id="KAF3532891.1"/>
    </source>
</evidence>
<reference evidence="1 2" key="1">
    <citation type="journal article" date="2020" name="BMC Genomics">
        <title>Intraspecific diversification of the crop wild relative Brassica cretica Lam. using demographic model selection.</title>
        <authorList>
            <person name="Kioukis A."/>
            <person name="Michalopoulou V.A."/>
            <person name="Briers L."/>
            <person name="Pirintsos S."/>
            <person name="Studholme D.J."/>
            <person name="Pavlidis P."/>
            <person name="Sarris P.F."/>
        </authorList>
    </citation>
    <scope>NUCLEOTIDE SEQUENCE [LARGE SCALE GENOMIC DNA]</scope>
    <source>
        <strain evidence="2">cv. PFS-1207/04</strain>
    </source>
</reference>
<sequence>MCAGDQIYFENLGSIIKEHRPCHFRLSTIGGVTPEVLLLIPRSYLDPVVMWEPGGSPIDHEIVSGPGGHDQEVEQGPGGRLGTRRFLQNLRSYLGSGGRFEPRGCSGPEGRLGTRRFLLDPEVILNPKVSVGPRGHFKPGGCSGPGGRFELGGPEIFSGHEEFLGTRRFLITRGTVLRLPRQDYSQYLFGFHILLLGSWPLLSSYDVFYFCRKSLAGLEGAGVGVMTQVPGFAAFHVWRRRVLIAPCTFHNGTLGTPMRLRLHMGFRNWHVSYDAPCVRHQRVDEDASLVQARSLRSDRAPARARSLRNDRAEWALGCHVVTELWLEIGRYVATERSTGLVAA</sequence>
<evidence type="ECO:0000313" key="2">
    <source>
        <dbReference type="Proteomes" id="UP000266723"/>
    </source>
</evidence>
<accession>A0ABQ7BLV0</accession>
<keyword evidence="2" id="KW-1185">Reference proteome</keyword>
<comment type="caution">
    <text evidence="1">The sequence shown here is derived from an EMBL/GenBank/DDBJ whole genome shotgun (WGS) entry which is preliminary data.</text>
</comment>
<name>A0ABQ7BLV0_BRACR</name>
<dbReference type="EMBL" id="QGKV02001507">
    <property type="protein sequence ID" value="KAF3532891.1"/>
    <property type="molecule type" value="Genomic_DNA"/>
</dbReference>
<proteinExistence type="predicted"/>